<comment type="caution">
    <text evidence="7">The sequence shown here is derived from an EMBL/GenBank/DDBJ whole genome shotgun (WGS) entry which is preliminary data.</text>
</comment>
<accession>A0A8J6U051</accession>
<evidence type="ECO:0000256" key="2">
    <source>
        <dbReference type="ARBA" id="ARBA00022723"/>
    </source>
</evidence>
<dbReference type="GO" id="GO:0046872">
    <property type="term" value="F:metal ion binding"/>
    <property type="evidence" value="ECO:0007669"/>
    <property type="project" value="UniProtKB-KW"/>
</dbReference>
<keyword evidence="3" id="KW-0547">Nucleotide-binding</keyword>
<sequence>MERIAFEEREDWRTDAEACGFNFHTMYGARYWDERHAYCFSLEQIETDIEDPTAELMSLCYEAAGRIVNEPALMDKLAIPADFHASVKASWDRSDYDLYGRFDFAYDGKSPAKMLEFNADTPTSLFESAVFQWRWLEAMKASRKLAPGADQFNSLHEKLVAALPKIAGQPQRMHFAAISDSVEDWGTVEYLVDCAVQAGLEAVLIDIAHIGVDAHGWFTDGADRRIETLFKLYPLEDMVREDFGAQLKKTPTRLVEPLWKLVLSNKGLLPILWEMYEGHPNLLPAFFDDDPAAASLGDAYVRKPLLSREGANVTIVDPAMSDGGLSVEGEYGAEGYVRQALHLVPQFGEDWTVIGSWVVAGQPAGIGIREDATPVTRNTSRFVPHFIL</sequence>
<dbReference type="SUPFAM" id="SSF56059">
    <property type="entry name" value="Glutathione synthetase ATP-binding domain-like"/>
    <property type="match status" value="1"/>
</dbReference>
<dbReference type="EMBL" id="JACVVX010000003">
    <property type="protein sequence ID" value="MBD0415106.1"/>
    <property type="molecule type" value="Genomic_DNA"/>
</dbReference>
<keyword evidence="2" id="KW-0479">Metal-binding</keyword>
<keyword evidence="4" id="KW-0067">ATP-binding</keyword>
<dbReference type="GO" id="GO:0005524">
    <property type="term" value="F:ATP binding"/>
    <property type="evidence" value="ECO:0007669"/>
    <property type="project" value="UniProtKB-KW"/>
</dbReference>
<dbReference type="InterPro" id="IPR016185">
    <property type="entry name" value="PreATP-grasp_dom_sf"/>
</dbReference>
<dbReference type="InterPro" id="IPR005494">
    <property type="entry name" value="GSPS_pre-ATP-grasp-like_dom"/>
</dbReference>
<feature type="domain" description="Glutathionylspermidine synthase pre-ATP-grasp-like" evidence="6">
    <location>
        <begin position="12"/>
        <end position="387"/>
    </location>
</feature>
<name>A0A8J6U051_9HYPH</name>
<evidence type="ECO:0000313" key="7">
    <source>
        <dbReference type="EMBL" id="MBD0415106.1"/>
    </source>
</evidence>
<keyword evidence="8" id="KW-1185">Reference proteome</keyword>
<organism evidence="7 8">
    <name type="scientific">Oryzicola mucosus</name>
    <dbReference type="NCBI Taxonomy" id="2767425"/>
    <lineage>
        <taxon>Bacteria</taxon>
        <taxon>Pseudomonadati</taxon>
        <taxon>Pseudomonadota</taxon>
        <taxon>Alphaproteobacteria</taxon>
        <taxon>Hyphomicrobiales</taxon>
        <taxon>Phyllobacteriaceae</taxon>
        <taxon>Oryzicola</taxon>
    </lineage>
</organism>
<dbReference type="RefSeq" id="WP_188164553.1">
    <property type="nucleotide sequence ID" value="NZ_JACVVX010000003.1"/>
</dbReference>
<evidence type="ECO:0000313" key="8">
    <source>
        <dbReference type="Proteomes" id="UP000643405"/>
    </source>
</evidence>
<dbReference type="Proteomes" id="UP000643405">
    <property type="component" value="Unassembled WGS sequence"/>
</dbReference>
<dbReference type="AlphaFoldDB" id="A0A8J6U051"/>
<evidence type="ECO:0000256" key="5">
    <source>
        <dbReference type="ARBA" id="ARBA00022842"/>
    </source>
</evidence>
<dbReference type="Pfam" id="PF03738">
    <property type="entry name" value="GSP_synth"/>
    <property type="match status" value="1"/>
</dbReference>
<dbReference type="Gene3D" id="3.30.1490.330">
    <property type="match status" value="1"/>
</dbReference>
<proteinExistence type="predicted"/>
<gene>
    <name evidence="7" type="ORF">ICI42_10610</name>
</gene>
<keyword evidence="5" id="KW-0460">Magnesium</keyword>
<evidence type="ECO:0000256" key="4">
    <source>
        <dbReference type="ARBA" id="ARBA00022840"/>
    </source>
</evidence>
<evidence type="ECO:0000256" key="1">
    <source>
        <dbReference type="ARBA" id="ARBA00022598"/>
    </source>
</evidence>
<reference evidence="7" key="1">
    <citation type="submission" date="2020-09" db="EMBL/GenBank/DDBJ databases">
        <title>Genome seq and assembly of Tianweitania sp.</title>
        <authorList>
            <person name="Chhetri G."/>
        </authorList>
    </citation>
    <scope>NUCLEOTIDE SEQUENCE</scope>
    <source>
        <strain evidence="7">Rool2</strain>
    </source>
</reference>
<protein>
    <submittedName>
        <fullName evidence="7">Glutathionylspermidine synthase family protein</fullName>
    </submittedName>
</protein>
<dbReference type="GO" id="GO:0016874">
    <property type="term" value="F:ligase activity"/>
    <property type="evidence" value="ECO:0007669"/>
    <property type="project" value="UniProtKB-KW"/>
</dbReference>
<evidence type="ECO:0000259" key="6">
    <source>
        <dbReference type="Pfam" id="PF03738"/>
    </source>
</evidence>
<dbReference type="SUPFAM" id="SSF52440">
    <property type="entry name" value="PreATP-grasp domain"/>
    <property type="match status" value="1"/>
</dbReference>
<evidence type="ECO:0000256" key="3">
    <source>
        <dbReference type="ARBA" id="ARBA00022741"/>
    </source>
</evidence>
<keyword evidence="1" id="KW-0436">Ligase</keyword>